<dbReference type="InterPro" id="IPR050921">
    <property type="entry name" value="T4SS_GSP_E_ATPase"/>
</dbReference>
<feature type="non-terminal residue" evidence="3">
    <location>
        <position position="1"/>
    </location>
</feature>
<evidence type="ECO:0000313" key="3">
    <source>
        <dbReference type="EMBL" id="PTM33054.1"/>
    </source>
</evidence>
<comment type="similarity">
    <text evidence="1">Belongs to the GSP E family.</text>
</comment>
<dbReference type="GO" id="GO:0016887">
    <property type="term" value="F:ATP hydrolysis activity"/>
    <property type="evidence" value="ECO:0007669"/>
    <property type="project" value="InterPro"/>
</dbReference>
<gene>
    <name evidence="3" type="ORF">DA103_25035</name>
</gene>
<dbReference type="EMBL" id="PZPP01000042">
    <property type="protein sequence ID" value="PTM33054.1"/>
    <property type="molecule type" value="Genomic_DNA"/>
</dbReference>
<dbReference type="Gene3D" id="3.40.50.300">
    <property type="entry name" value="P-loop containing nucleotide triphosphate hydrolases"/>
    <property type="match status" value="1"/>
</dbReference>
<dbReference type="SUPFAM" id="SSF52540">
    <property type="entry name" value="P-loop containing nucleoside triphosphate hydrolases"/>
    <property type="match status" value="1"/>
</dbReference>
<evidence type="ECO:0000256" key="1">
    <source>
        <dbReference type="ARBA" id="ARBA00006611"/>
    </source>
</evidence>
<sequence>LYPKRILLGEIRGAEAFTYLNLISSGHDGSIATLHANDPLNAIDRLTLMVLQAGTTLTSDQVKMFVKQSIDIIVQLGRTETGGYGCSAIYFKTFEDLKNEKNNIHA</sequence>
<comment type="caution">
    <text evidence="3">The sequence shown here is derived from an EMBL/GenBank/DDBJ whole genome shotgun (WGS) entry which is preliminary data.</text>
</comment>
<accession>A0A2T4XSZ9</accession>
<feature type="domain" description="Bacterial type II secretion system protein E" evidence="2">
    <location>
        <begin position="3"/>
        <end position="74"/>
    </location>
</feature>
<evidence type="ECO:0000313" key="4">
    <source>
        <dbReference type="Proteomes" id="UP000241614"/>
    </source>
</evidence>
<dbReference type="RefSeq" id="WP_176691098.1">
    <property type="nucleotide sequence ID" value="NZ_PZPP01000042.1"/>
</dbReference>
<organism evidence="3 4">
    <name type="scientific">Enterobacter cloacae</name>
    <dbReference type="NCBI Taxonomy" id="550"/>
    <lineage>
        <taxon>Bacteria</taxon>
        <taxon>Pseudomonadati</taxon>
        <taxon>Pseudomonadota</taxon>
        <taxon>Gammaproteobacteria</taxon>
        <taxon>Enterobacterales</taxon>
        <taxon>Enterobacteriaceae</taxon>
        <taxon>Enterobacter</taxon>
        <taxon>Enterobacter cloacae complex</taxon>
    </lineage>
</organism>
<reference evidence="3 4" key="1">
    <citation type="submission" date="2018-04" db="EMBL/GenBank/DDBJ databases">
        <title>Genome sequencing reveals highly heavy metal resistance and biotechnology application of the novel Enterobacter cloacae amazonensis isolated from wastewater river in Manaus - Amazonas.</title>
        <authorList>
            <person name="Astolfi M.C.T."/>
            <person name="Carvalho E.B.D.S."/>
            <person name="Lacerda L.B."/>
            <person name="Pinto M.V."/>
            <person name="Nogueira V.B."/>
            <person name="Barros A.M."/>
            <person name="Astolfi-Filho S."/>
        </authorList>
    </citation>
    <scope>NUCLEOTIDE SEQUENCE [LARGE SCALE GENOMIC DNA]</scope>
    <source>
        <strain evidence="4">amazonensis</strain>
    </source>
</reference>
<dbReference type="Pfam" id="PF00437">
    <property type="entry name" value="T2SSE"/>
    <property type="match status" value="1"/>
</dbReference>
<proteinExistence type="inferred from homology"/>
<name>A0A2T4XSZ9_ENTCL</name>
<dbReference type="Proteomes" id="UP000241614">
    <property type="component" value="Unassembled WGS sequence"/>
</dbReference>
<dbReference type="AlphaFoldDB" id="A0A2T4XSZ9"/>
<dbReference type="InterPro" id="IPR001482">
    <property type="entry name" value="T2SS/T4SS_dom"/>
</dbReference>
<dbReference type="PANTHER" id="PTHR30486">
    <property type="entry name" value="TWITCHING MOTILITY PROTEIN PILT"/>
    <property type="match status" value="1"/>
</dbReference>
<protein>
    <submittedName>
        <fullName evidence="3">P-type DNA transfer ATPase VirB11</fullName>
    </submittedName>
</protein>
<evidence type="ECO:0000259" key="2">
    <source>
        <dbReference type="Pfam" id="PF00437"/>
    </source>
</evidence>
<dbReference type="PANTHER" id="PTHR30486:SF6">
    <property type="entry name" value="TYPE IV PILUS RETRACTATION ATPASE PILT"/>
    <property type="match status" value="1"/>
</dbReference>
<dbReference type="InterPro" id="IPR027417">
    <property type="entry name" value="P-loop_NTPase"/>
</dbReference>